<protein>
    <submittedName>
        <fullName evidence="8">Dihydropyrimidinase</fullName>
    </submittedName>
</protein>
<accession>A0A4R3MQP1</accession>
<dbReference type="Pfam" id="PF00449">
    <property type="entry name" value="Urease_alpha"/>
    <property type="match status" value="1"/>
</dbReference>
<evidence type="ECO:0000256" key="2">
    <source>
        <dbReference type="ARBA" id="ARBA00008829"/>
    </source>
</evidence>
<sequence>MDLIIKNGTIISPTETYIADIAVKDGKIIGIGKGFSEEEATVVDASGKLVLPGAIDVHTHLAMPFGGTVSADSYLAGTRAAACGGVTTVFDYPVQRSGMSILGLINEKKAICEEEACIDYAFHCCITDLNDGAILDEMEKAVEEGITSFKCFFVYKGMMVDDGTFTKLLLRAKEVGAMLNVHAESPAIIDLNIENFLKEGKTSPWYHYLSRPEYVEAEGDIRAVHWTKNLDASLYIVHMANKEGLEAAVEAKREGYDIYVETCPQYLEFTSEVYKREDGRNFVCSPPMKGQESQDALWHAIKTGGIDVVATDHCPFQSYEKDWGKDDFTKIPNGCAGVENLYPYMLSAANEGKITFNKAVELCSTNPAKIFGCSEKGSLTVGKDADIVIYDPEKEFTISVDNMHSDYDHTIWEGVHLKGYPTMTFSRGRLVYKDGAFVGEPGWGKFVKRIGRK</sequence>
<comment type="cofactor">
    <cofactor evidence="1">
        <name>Zn(2+)</name>
        <dbReference type="ChEBI" id="CHEBI:29105"/>
    </cofactor>
</comment>
<dbReference type="AlphaFoldDB" id="A0A4R3MQP1"/>
<feature type="domain" description="Urease alpha-subunit N-terminal" evidence="6">
    <location>
        <begin position="1"/>
        <end position="36"/>
    </location>
</feature>
<dbReference type="Proteomes" id="UP000294902">
    <property type="component" value="Unassembled WGS sequence"/>
</dbReference>
<dbReference type="EMBL" id="SMAL01000003">
    <property type="protein sequence ID" value="TCT15491.1"/>
    <property type="molecule type" value="Genomic_DNA"/>
</dbReference>
<dbReference type="InterPro" id="IPR011612">
    <property type="entry name" value="Urease_alpha_N_dom"/>
</dbReference>
<dbReference type="PANTHER" id="PTHR11647">
    <property type="entry name" value="HYDRANTOINASE/DIHYDROPYRIMIDINASE FAMILY MEMBER"/>
    <property type="match status" value="1"/>
</dbReference>
<dbReference type="RefSeq" id="WP_132251229.1">
    <property type="nucleotide sequence ID" value="NZ_SMAL01000003.1"/>
</dbReference>
<dbReference type="GO" id="GO:0016810">
    <property type="term" value="F:hydrolase activity, acting on carbon-nitrogen (but not peptide) bonds"/>
    <property type="evidence" value="ECO:0007669"/>
    <property type="project" value="InterPro"/>
</dbReference>
<comment type="similarity">
    <text evidence="2">Belongs to the metallo-dependent hydrolases superfamily. Hydantoinase/dihydropyrimidinase family.</text>
</comment>
<proteinExistence type="inferred from homology"/>
<dbReference type="GO" id="GO:0046872">
    <property type="term" value="F:metal ion binding"/>
    <property type="evidence" value="ECO:0007669"/>
    <property type="project" value="UniProtKB-KW"/>
</dbReference>
<name>A0A4R3MQP1_9FIRM</name>
<keyword evidence="4" id="KW-0378">Hydrolase</keyword>
<evidence type="ECO:0000259" key="7">
    <source>
        <dbReference type="Pfam" id="PF01979"/>
    </source>
</evidence>
<dbReference type="OrthoDB" id="9765462at2"/>
<dbReference type="InterPro" id="IPR011059">
    <property type="entry name" value="Metal-dep_hydrolase_composite"/>
</dbReference>
<dbReference type="GO" id="GO:0005737">
    <property type="term" value="C:cytoplasm"/>
    <property type="evidence" value="ECO:0007669"/>
    <property type="project" value="InterPro"/>
</dbReference>
<evidence type="ECO:0000256" key="1">
    <source>
        <dbReference type="ARBA" id="ARBA00001947"/>
    </source>
</evidence>
<evidence type="ECO:0000259" key="6">
    <source>
        <dbReference type="Pfam" id="PF00449"/>
    </source>
</evidence>
<dbReference type="SUPFAM" id="SSF51556">
    <property type="entry name" value="Metallo-dependent hydrolases"/>
    <property type="match status" value="1"/>
</dbReference>
<dbReference type="Pfam" id="PF01979">
    <property type="entry name" value="Amidohydro_1"/>
    <property type="match status" value="1"/>
</dbReference>
<evidence type="ECO:0000313" key="9">
    <source>
        <dbReference type="Proteomes" id="UP000294902"/>
    </source>
</evidence>
<dbReference type="InterPro" id="IPR011778">
    <property type="entry name" value="Hydantoinase/dihydroPyrase"/>
</dbReference>
<dbReference type="Gene3D" id="2.30.40.10">
    <property type="entry name" value="Urease, subunit C, domain 1"/>
    <property type="match status" value="1"/>
</dbReference>
<dbReference type="CDD" id="cd01314">
    <property type="entry name" value="D-HYD"/>
    <property type="match status" value="1"/>
</dbReference>
<comment type="caution">
    <text evidence="8">The sequence shown here is derived from an EMBL/GenBank/DDBJ whole genome shotgun (WGS) entry which is preliminary data.</text>
</comment>
<dbReference type="InterPro" id="IPR006680">
    <property type="entry name" value="Amidohydro-rel"/>
</dbReference>
<evidence type="ECO:0000313" key="8">
    <source>
        <dbReference type="EMBL" id="TCT15491.1"/>
    </source>
</evidence>
<keyword evidence="9" id="KW-1185">Reference proteome</keyword>
<evidence type="ECO:0000256" key="5">
    <source>
        <dbReference type="PIRSR" id="PIRSR611778-50"/>
    </source>
</evidence>
<dbReference type="Gene3D" id="3.20.20.140">
    <property type="entry name" value="Metal-dependent hydrolases"/>
    <property type="match status" value="1"/>
</dbReference>
<reference evidence="8 9" key="1">
    <citation type="submission" date="2019-03" db="EMBL/GenBank/DDBJ databases">
        <title>Genomic Encyclopedia of Type Strains, Phase IV (KMG-IV): sequencing the most valuable type-strain genomes for metagenomic binning, comparative biology and taxonomic classification.</title>
        <authorList>
            <person name="Goeker M."/>
        </authorList>
    </citation>
    <scope>NUCLEOTIDE SEQUENCE [LARGE SCALE GENOMIC DNA]</scope>
    <source>
        <strain evidence="8 9">DSM 24629</strain>
    </source>
</reference>
<dbReference type="FunFam" id="3.20.20.140:FF:000174">
    <property type="entry name" value="Dihydropyrimidinase-related protein 2"/>
    <property type="match status" value="1"/>
</dbReference>
<organism evidence="8 9">
    <name type="scientific">Natranaerovirga pectinivora</name>
    <dbReference type="NCBI Taxonomy" id="682400"/>
    <lineage>
        <taxon>Bacteria</taxon>
        <taxon>Bacillati</taxon>
        <taxon>Bacillota</taxon>
        <taxon>Clostridia</taxon>
        <taxon>Lachnospirales</taxon>
        <taxon>Natranaerovirgaceae</taxon>
        <taxon>Natranaerovirga</taxon>
    </lineage>
</organism>
<dbReference type="SUPFAM" id="SSF51338">
    <property type="entry name" value="Composite domain of metallo-dependent hydrolases"/>
    <property type="match status" value="1"/>
</dbReference>
<gene>
    <name evidence="8" type="ORF">EDC18_103196</name>
</gene>
<feature type="domain" description="Amidohydrolase-related" evidence="7">
    <location>
        <begin position="49"/>
        <end position="431"/>
    </location>
</feature>
<dbReference type="NCBIfam" id="TIGR02033">
    <property type="entry name" value="D-hydantoinase"/>
    <property type="match status" value="1"/>
</dbReference>
<dbReference type="InterPro" id="IPR050378">
    <property type="entry name" value="Metallo-dep_Hydrolases_sf"/>
</dbReference>
<evidence type="ECO:0000256" key="4">
    <source>
        <dbReference type="ARBA" id="ARBA00022801"/>
    </source>
</evidence>
<evidence type="ECO:0000256" key="3">
    <source>
        <dbReference type="ARBA" id="ARBA00022723"/>
    </source>
</evidence>
<dbReference type="PANTHER" id="PTHR11647:SF1">
    <property type="entry name" value="COLLAPSIN RESPONSE MEDIATOR PROTEIN"/>
    <property type="match status" value="1"/>
</dbReference>
<feature type="modified residue" description="N6-carboxylysine" evidence="5">
    <location>
        <position position="150"/>
    </location>
</feature>
<keyword evidence="3" id="KW-0479">Metal-binding</keyword>
<dbReference type="InterPro" id="IPR032466">
    <property type="entry name" value="Metal_Hydrolase"/>
</dbReference>
<comment type="PTM">
    <text evidence="5">Carbamylation allows a single lysine to coordinate two divalent metal cations.</text>
</comment>